<dbReference type="PANTHER" id="PTHR42648:SF11">
    <property type="entry name" value="TRANSPOSON TY4-P GAG-POL POLYPROTEIN"/>
    <property type="match status" value="1"/>
</dbReference>
<evidence type="ECO:0000256" key="8">
    <source>
        <dbReference type="ARBA" id="ARBA00022801"/>
    </source>
</evidence>
<accession>A0AAV2Z3U8</accession>
<dbReference type="GO" id="GO:0003887">
    <property type="term" value="F:DNA-directed DNA polymerase activity"/>
    <property type="evidence" value="ECO:0007669"/>
    <property type="project" value="UniProtKB-KW"/>
</dbReference>
<keyword evidence="13" id="KW-0239">DNA-directed DNA polymerase</keyword>
<dbReference type="GO" id="GO:0003964">
    <property type="term" value="F:RNA-directed DNA polymerase activity"/>
    <property type="evidence" value="ECO:0007669"/>
    <property type="project" value="UniProtKB-KW"/>
</dbReference>
<protein>
    <recommendedName>
        <fullName evidence="20">Integrase catalytic domain-containing protein</fullName>
    </recommendedName>
</protein>
<evidence type="ECO:0000256" key="14">
    <source>
        <dbReference type="ARBA" id="ARBA00023113"/>
    </source>
</evidence>
<dbReference type="AlphaFoldDB" id="A0AAV2Z3U8"/>
<evidence type="ECO:0000256" key="3">
    <source>
        <dbReference type="ARBA" id="ARBA00022670"/>
    </source>
</evidence>
<keyword evidence="11" id="KW-0229">DNA integration</keyword>
<evidence type="ECO:0000259" key="17">
    <source>
        <dbReference type="Pfam" id="PF25597"/>
    </source>
</evidence>
<dbReference type="InterPro" id="IPR039537">
    <property type="entry name" value="Retrotran_Ty1/copia-like"/>
</dbReference>
<feature type="non-terminal residue" evidence="18">
    <location>
        <position position="315"/>
    </location>
</feature>
<evidence type="ECO:0000256" key="7">
    <source>
        <dbReference type="ARBA" id="ARBA00022759"/>
    </source>
</evidence>
<dbReference type="InterPro" id="IPR012337">
    <property type="entry name" value="RNaseH-like_sf"/>
</dbReference>
<comment type="caution">
    <text evidence="18">The sequence shown here is derived from an EMBL/GenBank/DDBJ whole genome shotgun (WGS) entry which is preliminary data.</text>
</comment>
<sequence>MAQGQDQQVDEDIDPIEYASCWMVANKKQDTQEPIWILDSGASHHICDGTTTLFNTRPCDPVVSVADGRTIRAIVKGDTTLDVEVDGKLNKVLLRDVHRIDGHDYVGNKHLLHVVDYGSSFGQVFPMRCKSDWFHILTTFITKFEGPYDVKVKVVRSDNEFGTRQMSRWCEERRIRQPLTEPNESSSNGKVERRHRKIFDGMRAMLFDAHKAQGFYGNKPDLAHVMHWGQAVTAHVKSRTMGIKKKAERGVFIGFDEKTKGCRIYIPRTKKIVVTQHVQAMPTGDERISGLVNPTSDCKKDDIVNAYWHLAQSPA</sequence>
<keyword evidence="12" id="KW-0695">RNA-directed DNA polymerase</keyword>
<dbReference type="Gene3D" id="3.30.420.10">
    <property type="entry name" value="Ribonuclease H-like superfamily/Ribonuclease H"/>
    <property type="match status" value="1"/>
</dbReference>
<dbReference type="Pfam" id="PF22936">
    <property type="entry name" value="Pol_BBD"/>
    <property type="match status" value="1"/>
</dbReference>
<evidence type="ECO:0000256" key="10">
    <source>
        <dbReference type="ARBA" id="ARBA00022842"/>
    </source>
</evidence>
<evidence type="ECO:0000259" key="16">
    <source>
        <dbReference type="Pfam" id="PF22936"/>
    </source>
</evidence>
<keyword evidence="15" id="KW-0233">DNA recombination</keyword>
<dbReference type="SUPFAM" id="SSF53098">
    <property type="entry name" value="Ribonuclease H-like"/>
    <property type="match status" value="1"/>
</dbReference>
<dbReference type="GO" id="GO:0005524">
    <property type="term" value="F:ATP binding"/>
    <property type="evidence" value="ECO:0007669"/>
    <property type="project" value="UniProtKB-KW"/>
</dbReference>
<evidence type="ECO:0000256" key="11">
    <source>
        <dbReference type="ARBA" id="ARBA00022908"/>
    </source>
</evidence>
<evidence type="ECO:0000256" key="13">
    <source>
        <dbReference type="ARBA" id="ARBA00022932"/>
    </source>
</evidence>
<evidence type="ECO:0008006" key="20">
    <source>
        <dbReference type="Google" id="ProtNLM"/>
    </source>
</evidence>
<evidence type="ECO:0000313" key="18">
    <source>
        <dbReference type="EMBL" id="DBA00048.1"/>
    </source>
</evidence>
<dbReference type="Pfam" id="PF25597">
    <property type="entry name" value="SH3_retrovirus"/>
    <property type="match status" value="1"/>
</dbReference>
<name>A0AAV2Z3U8_9STRA</name>
<keyword evidence="2" id="KW-1188">Viral release from host cell</keyword>
<keyword evidence="19" id="KW-1185">Reference proteome</keyword>
<keyword evidence="3" id="KW-0645">Protease</keyword>
<dbReference type="GO" id="GO:0006508">
    <property type="term" value="P:proteolysis"/>
    <property type="evidence" value="ECO:0007669"/>
    <property type="project" value="UniProtKB-KW"/>
</dbReference>
<evidence type="ECO:0000256" key="2">
    <source>
        <dbReference type="ARBA" id="ARBA00022612"/>
    </source>
</evidence>
<comment type="function">
    <text evidence="1">The aspartyl protease (PR) mediates the proteolytic cleavages of the Gag and Gag-Pol polyproteins after assembly of the VLP.</text>
</comment>
<dbReference type="GO" id="GO:0004519">
    <property type="term" value="F:endonuclease activity"/>
    <property type="evidence" value="ECO:0007669"/>
    <property type="project" value="UniProtKB-KW"/>
</dbReference>
<gene>
    <name evidence="18" type="ORF">N0F65_003714</name>
</gene>
<evidence type="ECO:0000256" key="12">
    <source>
        <dbReference type="ARBA" id="ARBA00022918"/>
    </source>
</evidence>
<reference evidence="18" key="1">
    <citation type="submission" date="2022-11" db="EMBL/GenBank/DDBJ databases">
        <authorList>
            <person name="Morgan W.R."/>
            <person name="Tartar A."/>
        </authorList>
    </citation>
    <scope>NUCLEOTIDE SEQUENCE</scope>
    <source>
        <strain evidence="18">ARSEF 373</strain>
    </source>
</reference>
<keyword evidence="4" id="KW-0540">Nuclease</keyword>
<feature type="domain" description="Retroviral polymerase SH3-like" evidence="17">
    <location>
        <begin position="242"/>
        <end position="280"/>
    </location>
</feature>
<evidence type="ECO:0000256" key="9">
    <source>
        <dbReference type="ARBA" id="ARBA00022840"/>
    </source>
</evidence>
<keyword evidence="5" id="KW-0479">Metal-binding</keyword>
<dbReference type="PANTHER" id="PTHR42648">
    <property type="entry name" value="TRANSPOSASE, PUTATIVE-RELATED"/>
    <property type="match status" value="1"/>
</dbReference>
<feature type="domain" description="Retrovirus-related Pol polyprotein from transposon TNT 1-94-like beta-barrel" evidence="16">
    <location>
        <begin position="36"/>
        <end position="97"/>
    </location>
</feature>
<keyword evidence="7" id="KW-0255">Endonuclease</keyword>
<organism evidence="18 19">
    <name type="scientific">Lagenidium giganteum</name>
    <dbReference type="NCBI Taxonomy" id="4803"/>
    <lineage>
        <taxon>Eukaryota</taxon>
        <taxon>Sar</taxon>
        <taxon>Stramenopiles</taxon>
        <taxon>Oomycota</taxon>
        <taxon>Peronosporomycetes</taxon>
        <taxon>Pythiales</taxon>
        <taxon>Pythiaceae</taxon>
    </lineage>
</organism>
<dbReference type="GO" id="GO:0008233">
    <property type="term" value="F:peptidase activity"/>
    <property type="evidence" value="ECO:0007669"/>
    <property type="project" value="UniProtKB-KW"/>
</dbReference>
<evidence type="ECO:0000313" key="19">
    <source>
        <dbReference type="Proteomes" id="UP001146120"/>
    </source>
</evidence>
<dbReference type="EMBL" id="DAKRPA010000071">
    <property type="protein sequence ID" value="DBA00048.1"/>
    <property type="molecule type" value="Genomic_DNA"/>
</dbReference>
<keyword evidence="6" id="KW-0547">Nucleotide-binding</keyword>
<evidence type="ECO:0000256" key="5">
    <source>
        <dbReference type="ARBA" id="ARBA00022723"/>
    </source>
</evidence>
<dbReference type="GO" id="GO:0006310">
    <property type="term" value="P:DNA recombination"/>
    <property type="evidence" value="ECO:0007669"/>
    <property type="project" value="UniProtKB-KW"/>
</dbReference>
<keyword evidence="8" id="KW-0378">Hydrolase</keyword>
<dbReference type="InterPro" id="IPR057670">
    <property type="entry name" value="SH3_retrovirus"/>
</dbReference>
<keyword evidence="9" id="KW-0067">ATP-binding</keyword>
<evidence type="ECO:0000256" key="1">
    <source>
        <dbReference type="ARBA" id="ARBA00002180"/>
    </source>
</evidence>
<keyword evidence="13" id="KW-0808">Transferase</keyword>
<dbReference type="InterPro" id="IPR054722">
    <property type="entry name" value="PolX-like_BBD"/>
</dbReference>
<keyword evidence="13" id="KW-0548">Nucleotidyltransferase</keyword>
<keyword evidence="10" id="KW-0460">Magnesium</keyword>
<dbReference type="GO" id="GO:0015074">
    <property type="term" value="P:DNA integration"/>
    <property type="evidence" value="ECO:0007669"/>
    <property type="project" value="UniProtKB-KW"/>
</dbReference>
<reference evidence="18" key="2">
    <citation type="journal article" date="2023" name="Microbiol Resour">
        <title>Decontamination and Annotation of the Draft Genome Sequence of the Oomycete Lagenidium giganteum ARSEF 373.</title>
        <authorList>
            <person name="Morgan W.R."/>
            <person name="Tartar A."/>
        </authorList>
    </citation>
    <scope>NUCLEOTIDE SEQUENCE</scope>
    <source>
        <strain evidence="18">ARSEF 373</strain>
    </source>
</reference>
<dbReference type="GO" id="GO:0003676">
    <property type="term" value="F:nucleic acid binding"/>
    <property type="evidence" value="ECO:0007669"/>
    <property type="project" value="InterPro"/>
</dbReference>
<evidence type="ECO:0000256" key="6">
    <source>
        <dbReference type="ARBA" id="ARBA00022741"/>
    </source>
</evidence>
<dbReference type="GO" id="GO:0046872">
    <property type="term" value="F:metal ion binding"/>
    <property type="evidence" value="ECO:0007669"/>
    <property type="project" value="UniProtKB-KW"/>
</dbReference>
<keyword evidence="14" id="KW-0917">Virion maturation</keyword>
<proteinExistence type="predicted"/>
<dbReference type="Proteomes" id="UP001146120">
    <property type="component" value="Unassembled WGS sequence"/>
</dbReference>
<evidence type="ECO:0000256" key="15">
    <source>
        <dbReference type="ARBA" id="ARBA00023172"/>
    </source>
</evidence>
<evidence type="ECO:0000256" key="4">
    <source>
        <dbReference type="ARBA" id="ARBA00022722"/>
    </source>
</evidence>
<dbReference type="InterPro" id="IPR036397">
    <property type="entry name" value="RNaseH_sf"/>
</dbReference>